<dbReference type="Proteomes" id="UP000001116">
    <property type="component" value="Chromosome"/>
</dbReference>
<reference evidence="3" key="1">
    <citation type="journal article" date="2008" name="PLoS ONE">
        <title>Survival in nuclear waste, extreme resistance, and potential applications gleaned from the genome sequence of Kineococcus radiotolerans SRS30216.</title>
        <authorList>
            <person name="Bagwell C.E."/>
            <person name="Bhat S."/>
            <person name="Hawkins G.M."/>
            <person name="Smith B.W."/>
            <person name="Biswas T."/>
            <person name="Hoover T.R."/>
            <person name="Saunders E."/>
            <person name="Han C.S."/>
            <person name="Tsodikov O.V."/>
            <person name="Shimkets L.J."/>
        </authorList>
    </citation>
    <scope>NUCLEOTIDE SEQUENCE [LARGE SCALE GENOMIC DNA]</scope>
    <source>
        <strain evidence="3">ATCC BAA-149 / DSM 14245 / SRS30216</strain>
    </source>
</reference>
<name>A6W447_KINRD</name>
<gene>
    <name evidence="2" type="ordered locus">Krad_0095</name>
</gene>
<protein>
    <submittedName>
        <fullName evidence="2">Uncharacterized protein</fullName>
    </submittedName>
</protein>
<feature type="chain" id="PRO_5002704549" evidence="1">
    <location>
        <begin position="28"/>
        <end position="80"/>
    </location>
</feature>
<evidence type="ECO:0000313" key="3">
    <source>
        <dbReference type="Proteomes" id="UP000001116"/>
    </source>
</evidence>
<dbReference type="AlphaFoldDB" id="A6W447"/>
<feature type="signal peptide" evidence="1">
    <location>
        <begin position="1"/>
        <end position="27"/>
    </location>
</feature>
<dbReference type="EMBL" id="CP000750">
    <property type="protein sequence ID" value="ABS01586.1"/>
    <property type="molecule type" value="Genomic_DNA"/>
</dbReference>
<dbReference type="HOGENOM" id="CLU_2585050_0_0_11"/>
<evidence type="ECO:0000256" key="1">
    <source>
        <dbReference type="SAM" id="SignalP"/>
    </source>
</evidence>
<evidence type="ECO:0000313" key="2">
    <source>
        <dbReference type="EMBL" id="ABS01586.1"/>
    </source>
</evidence>
<keyword evidence="3" id="KW-1185">Reference proteome</keyword>
<dbReference type="STRING" id="266940.Krad_0095"/>
<accession>A6W447</accession>
<proteinExistence type="predicted"/>
<sequence length="80" mass="7861">MPRSLAAVLVSVALLGGGAALAPAASAAPKPTAGHLRTVVAVKTPQTAVKADGHLRSVSAGHLRSVSAGHLRSVSAGHLR</sequence>
<dbReference type="KEGG" id="kra:Krad_0095"/>
<organism evidence="2 3">
    <name type="scientific">Kineococcus radiotolerans (strain ATCC BAA-149 / DSM 14245 / SRS30216)</name>
    <dbReference type="NCBI Taxonomy" id="266940"/>
    <lineage>
        <taxon>Bacteria</taxon>
        <taxon>Bacillati</taxon>
        <taxon>Actinomycetota</taxon>
        <taxon>Actinomycetes</taxon>
        <taxon>Kineosporiales</taxon>
        <taxon>Kineosporiaceae</taxon>
        <taxon>Kineococcus</taxon>
    </lineage>
</organism>
<keyword evidence="1" id="KW-0732">Signal</keyword>